<dbReference type="InterPro" id="IPR036565">
    <property type="entry name" value="Mur-like_cat_sf"/>
</dbReference>
<keyword evidence="5 7" id="KW-0067">ATP-binding</keyword>
<dbReference type="GO" id="GO:0006730">
    <property type="term" value="P:one-carbon metabolic process"/>
    <property type="evidence" value="ECO:0007669"/>
    <property type="project" value="UniProtKB-KW"/>
</dbReference>
<dbReference type="InterPro" id="IPR004101">
    <property type="entry name" value="Mur_ligase_C"/>
</dbReference>
<comment type="similarity">
    <text evidence="1 7">Belongs to the folylpolyglutamate synthase family.</text>
</comment>
<evidence type="ECO:0000313" key="10">
    <source>
        <dbReference type="Proteomes" id="UP001378960"/>
    </source>
</evidence>
<feature type="domain" description="Mur ligase C-terminal" evidence="8">
    <location>
        <begin position="281"/>
        <end position="404"/>
    </location>
</feature>
<keyword evidence="6" id="KW-0460">Magnesium</keyword>
<accession>A0AAV5R846</accession>
<dbReference type="InterPro" id="IPR018109">
    <property type="entry name" value="Folylpolyglutamate_synth_CS"/>
</dbReference>
<dbReference type="Gene3D" id="3.90.190.20">
    <property type="entry name" value="Mur ligase, C-terminal domain"/>
    <property type="match status" value="1"/>
</dbReference>
<dbReference type="NCBIfam" id="TIGR01499">
    <property type="entry name" value="folC"/>
    <property type="match status" value="1"/>
</dbReference>
<organism evidence="9 10">
    <name type="scientific">Pichia kluyveri</name>
    <name type="common">Yeast</name>
    <dbReference type="NCBI Taxonomy" id="36015"/>
    <lineage>
        <taxon>Eukaryota</taxon>
        <taxon>Fungi</taxon>
        <taxon>Dikarya</taxon>
        <taxon>Ascomycota</taxon>
        <taxon>Saccharomycotina</taxon>
        <taxon>Pichiomycetes</taxon>
        <taxon>Pichiales</taxon>
        <taxon>Pichiaceae</taxon>
        <taxon>Pichia</taxon>
    </lineage>
</organism>
<reference evidence="9 10" key="1">
    <citation type="journal article" date="2023" name="Elife">
        <title>Identification of key yeast species and microbe-microbe interactions impacting larval growth of Drosophila in the wild.</title>
        <authorList>
            <person name="Mure A."/>
            <person name="Sugiura Y."/>
            <person name="Maeda R."/>
            <person name="Honda K."/>
            <person name="Sakurai N."/>
            <person name="Takahashi Y."/>
            <person name="Watada M."/>
            <person name="Katoh T."/>
            <person name="Gotoh A."/>
            <person name="Gotoh Y."/>
            <person name="Taniguchi I."/>
            <person name="Nakamura K."/>
            <person name="Hayashi T."/>
            <person name="Katayama T."/>
            <person name="Uemura T."/>
            <person name="Hattori Y."/>
        </authorList>
    </citation>
    <scope>NUCLEOTIDE SEQUENCE [LARGE SCALE GENOMIC DNA]</scope>
    <source>
        <strain evidence="9 10">PK-24</strain>
    </source>
</reference>
<dbReference type="GO" id="GO:0046872">
    <property type="term" value="F:metal ion binding"/>
    <property type="evidence" value="ECO:0007669"/>
    <property type="project" value="UniProtKB-KW"/>
</dbReference>
<evidence type="ECO:0000313" key="9">
    <source>
        <dbReference type="EMBL" id="GMM47137.1"/>
    </source>
</evidence>
<dbReference type="PANTHER" id="PTHR11136">
    <property type="entry name" value="FOLYLPOLYGLUTAMATE SYNTHASE-RELATED"/>
    <property type="match status" value="1"/>
</dbReference>
<keyword evidence="10" id="KW-1185">Reference proteome</keyword>
<evidence type="ECO:0000256" key="6">
    <source>
        <dbReference type="ARBA" id="ARBA00022842"/>
    </source>
</evidence>
<dbReference type="EC" id="6.3.2.12" evidence="7"/>
<comment type="caution">
    <text evidence="9">The sequence shown here is derived from an EMBL/GenBank/DDBJ whole genome shotgun (WGS) entry which is preliminary data.</text>
</comment>
<evidence type="ECO:0000259" key="8">
    <source>
        <dbReference type="Pfam" id="PF02875"/>
    </source>
</evidence>
<dbReference type="InterPro" id="IPR036615">
    <property type="entry name" value="Mur_ligase_C_dom_sf"/>
</dbReference>
<dbReference type="Proteomes" id="UP001378960">
    <property type="component" value="Unassembled WGS sequence"/>
</dbReference>
<comment type="catalytic activity">
    <reaction evidence="7">
        <text>7,8-dihydropteroate + L-glutamate + ATP = 7,8-dihydrofolate + ADP + phosphate + H(+)</text>
        <dbReference type="Rhea" id="RHEA:23584"/>
        <dbReference type="ChEBI" id="CHEBI:15378"/>
        <dbReference type="ChEBI" id="CHEBI:17839"/>
        <dbReference type="ChEBI" id="CHEBI:29985"/>
        <dbReference type="ChEBI" id="CHEBI:30616"/>
        <dbReference type="ChEBI" id="CHEBI:43474"/>
        <dbReference type="ChEBI" id="CHEBI:57451"/>
        <dbReference type="ChEBI" id="CHEBI:456216"/>
        <dbReference type="EC" id="6.3.2.12"/>
    </reaction>
</comment>
<dbReference type="AlphaFoldDB" id="A0AAV5R846"/>
<evidence type="ECO:0000256" key="2">
    <source>
        <dbReference type="ARBA" id="ARBA00022598"/>
    </source>
</evidence>
<dbReference type="InterPro" id="IPR001645">
    <property type="entry name" value="Folylpolyglutamate_synth"/>
</dbReference>
<proteinExistence type="inferred from homology"/>
<dbReference type="GO" id="GO:0005739">
    <property type="term" value="C:mitochondrion"/>
    <property type="evidence" value="ECO:0007669"/>
    <property type="project" value="TreeGrafter"/>
</dbReference>
<dbReference type="Pfam" id="PF02875">
    <property type="entry name" value="Mur_ligase_C"/>
    <property type="match status" value="1"/>
</dbReference>
<dbReference type="SUPFAM" id="SSF53244">
    <property type="entry name" value="MurD-like peptide ligases, peptide-binding domain"/>
    <property type="match status" value="1"/>
</dbReference>
<keyword evidence="7" id="KW-0554">One-carbon metabolism</keyword>
<keyword evidence="4 7" id="KW-0547">Nucleotide-binding</keyword>
<gene>
    <name evidence="9" type="ORF">DAPK24_037120</name>
</gene>
<evidence type="ECO:0000256" key="7">
    <source>
        <dbReference type="PIRNR" id="PIRNR001563"/>
    </source>
</evidence>
<dbReference type="GO" id="GO:0004326">
    <property type="term" value="F:tetrahydrofolylpolyglutamate synthase activity"/>
    <property type="evidence" value="ECO:0007669"/>
    <property type="project" value="InterPro"/>
</dbReference>
<dbReference type="SUPFAM" id="SSF53623">
    <property type="entry name" value="MurD-like peptide ligases, catalytic domain"/>
    <property type="match status" value="1"/>
</dbReference>
<comment type="pathway">
    <text evidence="7">Cofactor biosynthesis; tetrahydrofolylpolyglutamate biosynthesis.</text>
</comment>
<dbReference type="EMBL" id="BTGB01000005">
    <property type="protein sequence ID" value="GMM47137.1"/>
    <property type="molecule type" value="Genomic_DNA"/>
</dbReference>
<name>A0AAV5R846_PICKL</name>
<keyword evidence="2 7" id="KW-0436">Ligase</keyword>
<evidence type="ECO:0000256" key="1">
    <source>
        <dbReference type="ARBA" id="ARBA00008276"/>
    </source>
</evidence>
<dbReference type="Gene3D" id="3.40.1190.10">
    <property type="entry name" value="Mur-like, catalytic domain"/>
    <property type="match status" value="1"/>
</dbReference>
<evidence type="ECO:0000256" key="4">
    <source>
        <dbReference type="ARBA" id="ARBA00022741"/>
    </source>
</evidence>
<dbReference type="PANTHER" id="PTHR11136:SF0">
    <property type="entry name" value="DIHYDROFOLATE SYNTHETASE-RELATED"/>
    <property type="match status" value="1"/>
</dbReference>
<dbReference type="GO" id="GO:0005829">
    <property type="term" value="C:cytosol"/>
    <property type="evidence" value="ECO:0007669"/>
    <property type="project" value="TreeGrafter"/>
</dbReference>
<dbReference type="PROSITE" id="PS01012">
    <property type="entry name" value="FOLYLPOLYGLU_SYNT_2"/>
    <property type="match status" value="1"/>
</dbReference>
<evidence type="ECO:0000256" key="3">
    <source>
        <dbReference type="ARBA" id="ARBA00022723"/>
    </source>
</evidence>
<dbReference type="GO" id="GO:0005524">
    <property type="term" value="F:ATP binding"/>
    <property type="evidence" value="ECO:0007669"/>
    <property type="project" value="UniProtKB-KW"/>
</dbReference>
<sequence length="414" mass="45816">MPIDLQLHRVQKLLKLLGNPHHHPKFIHIAGTNGKGSVCAYISHALTASGIHNGRFNSPHLVTPRDSIQCDNHPVSEYIYNTSKAHVQKTNDEFNIGCTDFELLTCTAFEIFSRLTVPIAILEVGVGGRMDATNVIPAESTLAVGITKIGLDHQGLLGNTIAEIAYQKVGIFKENVPAIIDGTNSEIVLEVARKEALKLNSQLIIANRADNDENLEPGLLGDYQLDNVSVAVQILKNIKDSKITHESIKKGIKDTKWPGRLQLYNFQLRKLDKYKNDDDKVVKMVLDGAHNTQAAIELGKCLNDMRNDFKSFVFVIGITKGKDVSELFNKLITPNDTVIFTQFNENIEGMPWIEPTDAQELSNELKAQKVDCQNNISISNVNDALIKATEISDKTGDRIVVCGSLYLVADILRL</sequence>
<dbReference type="GO" id="GO:0008841">
    <property type="term" value="F:dihydrofolate synthase activity"/>
    <property type="evidence" value="ECO:0007669"/>
    <property type="project" value="UniProtKB-EC"/>
</dbReference>
<protein>
    <recommendedName>
        <fullName evidence="7">Dihydrofolate synthetase</fullName>
        <ecNumber evidence="7">6.3.2.12</ecNumber>
    </recommendedName>
</protein>
<keyword evidence="3" id="KW-0479">Metal-binding</keyword>
<evidence type="ECO:0000256" key="5">
    <source>
        <dbReference type="ARBA" id="ARBA00022840"/>
    </source>
</evidence>
<dbReference type="PIRSF" id="PIRSF001563">
    <property type="entry name" value="Folylpolyglu_synth"/>
    <property type="match status" value="1"/>
</dbReference>